<gene>
    <name evidence="2" type="ORF">IEO21_09483</name>
</gene>
<dbReference type="GO" id="GO:0004497">
    <property type="term" value="F:monooxygenase activity"/>
    <property type="evidence" value="ECO:0007669"/>
    <property type="project" value="TreeGrafter"/>
</dbReference>
<name>A0A8H7TYF1_9APHY</name>
<protein>
    <recommendedName>
        <fullName evidence="4">FAD/NAD(P)-binding domain-containing protein</fullName>
    </recommendedName>
</protein>
<dbReference type="GO" id="GO:0050660">
    <property type="term" value="F:flavin adenine dinucleotide binding"/>
    <property type="evidence" value="ECO:0007669"/>
    <property type="project" value="TreeGrafter"/>
</dbReference>
<dbReference type="EMBL" id="JADOXO010000460">
    <property type="protein sequence ID" value="KAF9804047.1"/>
    <property type="molecule type" value="Genomic_DNA"/>
</dbReference>
<reference evidence="2" key="2">
    <citation type="journal article" name="Front. Microbiol.">
        <title>Degradative Capacity of Two Strains of Rhodonia placenta: From Phenotype to Genotype.</title>
        <authorList>
            <person name="Kolle M."/>
            <person name="Horta M.A.C."/>
            <person name="Nowrousian M."/>
            <person name="Ohm R.A."/>
            <person name="Benz J.P."/>
            <person name="Pilgard A."/>
        </authorList>
    </citation>
    <scope>NUCLEOTIDE SEQUENCE</scope>
    <source>
        <strain evidence="2">FPRL280</strain>
    </source>
</reference>
<evidence type="ECO:0000313" key="3">
    <source>
        <dbReference type="Proteomes" id="UP000639403"/>
    </source>
</evidence>
<organism evidence="2 3">
    <name type="scientific">Rhodonia placenta</name>
    <dbReference type="NCBI Taxonomy" id="104341"/>
    <lineage>
        <taxon>Eukaryota</taxon>
        <taxon>Fungi</taxon>
        <taxon>Dikarya</taxon>
        <taxon>Basidiomycota</taxon>
        <taxon>Agaricomycotina</taxon>
        <taxon>Agaricomycetes</taxon>
        <taxon>Polyporales</taxon>
        <taxon>Adustoporiaceae</taxon>
        <taxon>Rhodonia</taxon>
    </lineage>
</organism>
<dbReference type="InterPro" id="IPR050982">
    <property type="entry name" value="Auxin_biosynth/cation_transpt"/>
</dbReference>
<comment type="caution">
    <text evidence="2">The sequence shown here is derived from an EMBL/GenBank/DDBJ whole genome shotgun (WGS) entry which is preliminary data.</text>
</comment>
<dbReference type="AlphaFoldDB" id="A0A8H7TYF1"/>
<dbReference type="PANTHER" id="PTHR43539">
    <property type="entry name" value="FLAVIN-BINDING MONOOXYGENASE-LIKE PROTEIN (AFU_ORTHOLOGUE AFUA_4G09220)"/>
    <property type="match status" value="1"/>
</dbReference>
<proteinExistence type="predicted"/>
<dbReference type="Gene3D" id="3.50.50.60">
    <property type="entry name" value="FAD/NAD(P)-binding domain"/>
    <property type="match status" value="1"/>
</dbReference>
<dbReference type="Pfam" id="PF13738">
    <property type="entry name" value="Pyr_redox_3"/>
    <property type="match status" value="1"/>
</dbReference>
<reference evidence="2" key="1">
    <citation type="submission" date="2020-11" db="EMBL/GenBank/DDBJ databases">
        <authorList>
            <person name="Koelle M."/>
            <person name="Horta M.A.C."/>
            <person name="Nowrousian M."/>
            <person name="Ohm R.A."/>
            <person name="Benz P."/>
            <person name="Pilgard A."/>
        </authorList>
    </citation>
    <scope>NUCLEOTIDE SEQUENCE</scope>
    <source>
        <strain evidence="2">FPRL280</strain>
    </source>
</reference>
<evidence type="ECO:0000256" key="1">
    <source>
        <dbReference type="ARBA" id="ARBA00023002"/>
    </source>
</evidence>
<dbReference type="PANTHER" id="PTHR43539:SF68">
    <property type="entry name" value="FLAVIN-BINDING MONOOXYGENASE-LIKE PROTEIN (AFU_ORTHOLOGUE AFUA_4G09220)"/>
    <property type="match status" value="1"/>
</dbReference>
<dbReference type="InterPro" id="IPR036188">
    <property type="entry name" value="FAD/NAD-bd_sf"/>
</dbReference>
<evidence type="ECO:0008006" key="4">
    <source>
        <dbReference type="Google" id="ProtNLM"/>
    </source>
</evidence>
<evidence type="ECO:0000313" key="2">
    <source>
        <dbReference type="EMBL" id="KAF9804047.1"/>
    </source>
</evidence>
<dbReference type="Proteomes" id="UP000639403">
    <property type="component" value="Unassembled WGS sequence"/>
</dbReference>
<sequence length="654" mass="71582">MDPKTIAENWLHTFGLAAYKGDVAAVVETFAQDGFLRDLLVFTWDLRTLAGHDKITAHLGPTLAPAHLSHFALDISPALAPEFITDGPFAGGVGAGFVFDMPRRRGQGYVRLLRDATTGAWRAVAVCVLVAELKGHEERGPEPGVYVAALYSGIQPKRKCADARTVGAGQSGLNAAARLEQLSVPTLVVEKAARVGDQWRARYPTLSLHSIRNFSHLAYQAFPSTWPEFAPRDKMADWLEQYTVTQDLIVWTSSKIMPGAQYDPASQRWSVTVNRNGTHVTLQPAHIVCAIGSTGPPHIPDVADQDVFRGKVMHSGAYAGGQPFVGRHAVVVGACQSSADICQDLAFRGAASVTMVQRSSTCVVDITTPTGDERAGYPVGLPTEAADMRNFSVPLKLARREALKANAAKWERERVVHAKLKTSGLKLNMGRDGSGPLFLAYERLGGTRMSTQFSAGWDVGLADYIESGRVKVKQGVELKRFTADGVTFTDDSTLKADLVLFATGWRDVRENLKEIFGNEVIDTAGPAWGLDDEDEICGCFRPTGYPGFWYCMGDLATVRFGSRQLTSHNKPFIVDVTNYYISVHTSARSQDCKEVYGHDNLTAVGVDHFRGQASRHIESVPSVYHDARTDIAERALMHEELNRLEKEVADLLHQ</sequence>
<accession>A0A8H7TYF1</accession>
<dbReference type="SUPFAM" id="SSF51905">
    <property type="entry name" value="FAD/NAD(P)-binding domain"/>
    <property type="match status" value="1"/>
</dbReference>
<keyword evidence="1" id="KW-0560">Oxidoreductase</keyword>